<feature type="compositionally biased region" description="Polar residues" evidence="1">
    <location>
        <begin position="37"/>
        <end position="46"/>
    </location>
</feature>
<keyword evidence="3" id="KW-1185">Reference proteome</keyword>
<proteinExistence type="predicted"/>
<feature type="compositionally biased region" description="Basic residues" evidence="1">
    <location>
        <begin position="54"/>
        <end position="75"/>
    </location>
</feature>
<accession>A0AAW1EFD0</accession>
<dbReference type="Proteomes" id="UP001488805">
    <property type="component" value="Unassembled WGS sequence"/>
</dbReference>
<gene>
    <name evidence="2" type="ORF">VZT92_020281</name>
</gene>
<sequence length="75" mass="8900">MEVFKSQQLDPDHRADLVLRPRNRTHDPKQTEGDVQLTKTKQNKQLFSLIGRNNTRKKKKKKKKRGVLKVRKSLH</sequence>
<feature type="compositionally biased region" description="Basic and acidic residues" evidence="1">
    <location>
        <begin position="10"/>
        <end position="32"/>
    </location>
</feature>
<organism evidence="2 3">
    <name type="scientific">Zoarces viviparus</name>
    <name type="common">Viviparous eelpout</name>
    <name type="synonym">Blennius viviparus</name>
    <dbReference type="NCBI Taxonomy" id="48416"/>
    <lineage>
        <taxon>Eukaryota</taxon>
        <taxon>Metazoa</taxon>
        <taxon>Chordata</taxon>
        <taxon>Craniata</taxon>
        <taxon>Vertebrata</taxon>
        <taxon>Euteleostomi</taxon>
        <taxon>Actinopterygii</taxon>
        <taxon>Neopterygii</taxon>
        <taxon>Teleostei</taxon>
        <taxon>Neoteleostei</taxon>
        <taxon>Acanthomorphata</taxon>
        <taxon>Eupercaria</taxon>
        <taxon>Perciformes</taxon>
        <taxon>Cottioidei</taxon>
        <taxon>Zoarcales</taxon>
        <taxon>Zoarcidae</taxon>
        <taxon>Zoarcinae</taxon>
        <taxon>Zoarces</taxon>
    </lineage>
</organism>
<evidence type="ECO:0000256" key="1">
    <source>
        <dbReference type="SAM" id="MobiDB-lite"/>
    </source>
</evidence>
<name>A0AAW1EFD0_ZOAVI</name>
<protein>
    <submittedName>
        <fullName evidence="2">Uncharacterized protein</fullName>
    </submittedName>
</protein>
<comment type="caution">
    <text evidence="2">The sequence shown here is derived from an EMBL/GenBank/DDBJ whole genome shotgun (WGS) entry which is preliminary data.</text>
</comment>
<evidence type="ECO:0000313" key="2">
    <source>
        <dbReference type="EMBL" id="KAK9520389.1"/>
    </source>
</evidence>
<dbReference type="EMBL" id="JBCEZU010000329">
    <property type="protein sequence ID" value="KAK9520389.1"/>
    <property type="molecule type" value="Genomic_DNA"/>
</dbReference>
<evidence type="ECO:0000313" key="3">
    <source>
        <dbReference type="Proteomes" id="UP001488805"/>
    </source>
</evidence>
<feature type="region of interest" description="Disordered" evidence="1">
    <location>
        <begin position="1"/>
        <end position="75"/>
    </location>
</feature>
<dbReference type="AlphaFoldDB" id="A0AAW1EFD0"/>
<reference evidence="2 3" key="1">
    <citation type="journal article" date="2024" name="Genome Biol. Evol.">
        <title>Chromosome-level genome assembly of the viviparous eelpout Zoarces viviparus.</title>
        <authorList>
            <person name="Fuhrmann N."/>
            <person name="Brasseur M.V."/>
            <person name="Bakowski C.E."/>
            <person name="Podsiadlowski L."/>
            <person name="Prost S."/>
            <person name="Krehenwinkel H."/>
            <person name="Mayer C."/>
        </authorList>
    </citation>
    <scope>NUCLEOTIDE SEQUENCE [LARGE SCALE GENOMIC DNA]</scope>
    <source>
        <strain evidence="2">NO-MEL_2022_Ind0_liver</strain>
    </source>
</reference>